<evidence type="ECO:0008006" key="3">
    <source>
        <dbReference type="Google" id="ProtNLM"/>
    </source>
</evidence>
<dbReference type="SUPFAM" id="SSF55729">
    <property type="entry name" value="Acyl-CoA N-acyltransferases (Nat)"/>
    <property type="match status" value="1"/>
</dbReference>
<dbReference type="EMBL" id="JBEZAM010000023">
    <property type="protein sequence ID" value="MEU7295199.1"/>
    <property type="molecule type" value="Genomic_DNA"/>
</dbReference>
<name>A0ABV3CYA3_STREX</name>
<dbReference type="InterPro" id="IPR016181">
    <property type="entry name" value="Acyl_CoA_acyltransferase"/>
</dbReference>
<sequence>MTEVRIPPPGAAPPAERPAAPYTWVQTMGIDDIILTYSSEHWLGPSHDDSVQRWDIGMHVKDEVPGPCFGTIELYVVDHWRSWDIIESLDEVSVDLCEIGTALYDPELGFLRDDLQDDLALPGKTAIVDRVRMDQRFRGHGLGVYLTGRALDYLSHGAGVIALFPSPLDENDAPLPPPGSQEDEEKALIAARARLGRAWSRLGFQHYRDGTWILDPGMRTLHDALCRERQRLQDYQWNVTFTDTPDSGSIMSAGISKVTMAKSAPHPLRTAPAEGP</sequence>
<comment type="caution">
    <text evidence="1">The sequence shown here is derived from an EMBL/GenBank/DDBJ whole genome shotgun (WGS) entry which is preliminary data.</text>
</comment>
<proteinExistence type="predicted"/>
<reference evidence="1 2" key="1">
    <citation type="submission" date="2024-06" db="EMBL/GenBank/DDBJ databases">
        <title>The Natural Products Discovery Center: Release of the First 8490 Sequenced Strains for Exploring Actinobacteria Biosynthetic Diversity.</title>
        <authorList>
            <person name="Kalkreuter E."/>
            <person name="Kautsar S.A."/>
            <person name="Yang D."/>
            <person name="Bader C.D."/>
            <person name="Teijaro C.N."/>
            <person name="Fluegel L."/>
            <person name="Davis C.M."/>
            <person name="Simpson J.R."/>
            <person name="Lauterbach L."/>
            <person name="Steele A.D."/>
            <person name="Gui C."/>
            <person name="Meng S."/>
            <person name="Li G."/>
            <person name="Viehrig K."/>
            <person name="Ye F."/>
            <person name="Su P."/>
            <person name="Kiefer A.F."/>
            <person name="Nichols A."/>
            <person name="Cepeda A.J."/>
            <person name="Yan W."/>
            <person name="Fan B."/>
            <person name="Jiang Y."/>
            <person name="Adhikari A."/>
            <person name="Zheng C.-J."/>
            <person name="Schuster L."/>
            <person name="Cowan T.M."/>
            <person name="Smanski M.J."/>
            <person name="Chevrette M.G."/>
            <person name="De Carvalho L.P.S."/>
            <person name="Shen B."/>
        </authorList>
    </citation>
    <scope>NUCLEOTIDE SEQUENCE [LARGE SCALE GENOMIC DNA]</scope>
    <source>
        <strain evidence="1 2">NPDC045705</strain>
    </source>
</reference>
<organism evidence="1 2">
    <name type="scientific">Streptomyces exfoliatus</name>
    <name type="common">Streptomyces hydrogenans</name>
    <dbReference type="NCBI Taxonomy" id="1905"/>
    <lineage>
        <taxon>Bacteria</taxon>
        <taxon>Bacillati</taxon>
        <taxon>Actinomycetota</taxon>
        <taxon>Actinomycetes</taxon>
        <taxon>Kitasatosporales</taxon>
        <taxon>Streptomycetaceae</taxon>
        <taxon>Streptomyces</taxon>
    </lineage>
</organism>
<accession>A0ABV3CYA3</accession>
<evidence type="ECO:0000313" key="2">
    <source>
        <dbReference type="Proteomes" id="UP001551210"/>
    </source>
</evidence>
<dbReference type="Proteomes" id="UP001551210">
    <property type="component" value="Unassembled WGS sequence"/>
</dbReference>
<protein>
    <recommendedName>
        <fullName evidence="3">N-acetyltransferase domain-containing protein</fullName>
    </recommendedName>
</protein>
<evidence type="ECO:0000313" key="1">
    <source>
        <dbReference type="EMBL" id="MEU7295199.1"/>
    </source>
</evidence>
<dbReference type="RefSeq" id="WP_359209307.1">
    <property type="nucleotide sequence ID" value="NZ_JBEZAM010000023.1"/>
</dbReference>
<keyword evidence="2" id="KW-1185">Reference proteome</keyword>
<gene>
    <name evidence="1" type="ORF">AB0A76_18595</name>
</gene>